<evidence type="ECO:0000256" key="5">
    <source>
        <dbReference type="ARBA" id="ARBA00023242"/>
    </source>
</evidence>
<dbReference type="GO" id="GO:0000978">
    <property type="term" value="F:RNA polymerase II cis-regulatory region sequence-specific DNA binding"/>
    <property type="evidence" value="ECO:0007669"/>
    <property type="project" value="TreeGrafter"/>
</dbReference>
<dbReference type="InterPro" id="IPR007219">
    <property type="entry name" value="XnlR_reg_dom"/>
</dbReference>
<dbReference type="GO" id="GO:0006351">
    <property type="term" value="P:DNA-templated transcription"/>
    <property type="evidence" value="ECO:0007669"/>
    <property type="project" value="InterPro"/>
</dbReference>
<dbReference type="GO" id="GO:0005634">
    <property type="term" value="C:nucleus"/>
    <property type="evidence" value="ECO:0007669"/>
    <property type="project" value="TreeGrafter"/>
</dbReference>
<dbReference type="SUPFAM" id="SSF57701">
    <property type="entry name" value="Zn2/Cys6 DNA-binding domain"/>
    <property type="match status" value="1"/>
</dbReference>
<dbReference type="Proteomes" id="UP000184073">
    <property type="component" value="Unassembled WGS sequence"/>
</dbReference>
<feature type="region of interest" description="Disordered" evidence="6">
    <location>
        <begin position="602"/>
        <end position="627"/>
    </location>
</feature>
<dbReference type="GeneID" id="63726625"/>
<feature type="compositionally biased region" description="Low complexity" evidence="6">
    <location>
        <begin position="602"/>
        <end position="612"/>
    </location>
</feature>
<dbReference type="Pfam" id="PF00172">
    <property type="entry name" value="Zn_clus"/>
    <property type="match status" value="1"/>
</dbReference>
<dbReference type="GO" id="GO:0000435">
    <property type="term" value="P:positive regulation of transcription from RNA polymerase II promoter by galactose"/>
    <property type="evidence" value="ECO:0007669"/>
    <property type="project" value="TreeGrafter"/>
</dbReference>
<sequence length="692" mass="76452">MPRPKVLPANRLRAPEACLACRASKKRCSGTFPCSKCIRNGRADSCVPFRRSNTTCTSAPRQTNNAYGAPTTPGAGRRSRNTSSAGLGSLPQLIPALNGTSGAPHKTHSRMLRDRKGEQVYIGRAASLSFLQLLRDTVTQHIGPSQFSHNITKEDMLETETPDEILPSLGNDTDPQDEVSHLRTYQIATSGFINVLSDVETRQMLGTTPPTREMSNKTMVALRDIMIAIGAQSSKNGVTLMRVERFFFKRAQQCAFAGMLENPSLDLIRLFILMSFYMLGACRRNAAFMYLGVAARAAAALGLHLTSFAKLEADEQQKRTRIWMSLCTLDLLVSSILGRPPATANLHSELADMESTPLTQAMDDSLVASYQMTRILDEIISKLYNEKAASTEVAESLLDKLKQWSIDLPESVLSSPSTPQERIAAQEHIIGSLHVACAYHFAVIIVTRPFMISVLGVRLARLHQDSPGIIQDEMLLEDPAHTRLANACVESALYMIQTCLEVYQSGLLLGNMRILKALVFAAALIPGFSMFSQKELDSTLEEAFNGALEILRFLSHQSAQAAHYFEILNLLRNAIDEQRQRLRENPPPDKKYVSKLFSLNSRRNNNSSQSQRGTEITTSLPEPDTRTSELAVQPLTTPTVGPLYPGPEDQDPALFDPAMADVSATTAEFPGWEGMDLPLWDRFPFIDDSFLN</sequence>
<protein>
    <recommendedName>
        <fullName evidence="7">Zn(2)-C6 fungal-type domain-containing protein</fullName>
    </recommendedName>
</protein>
<dbReference type="OrthoDB" id="4064873at2759"/>
<evidence type="ECO:0000259" key="7">
    <source>
        <dbReference type="PROSITE" id="PS50048"/>
    </source>
</evidence>
<dbReference type="InterPro" id="IPR001138">
    <property type="entry name" value="Zn2Cys6_DnaBD"/>
</dbReference>
<dbReference type="GO" id="GO:0008270">
    <property type="term" value="F:zinc ion binding"/>
    <property type="evidence" value="ECO:0007669"/>
    <property type="project" value="InterPro"/>
</dbReference>
<keyword evidence="2" id="KW-0805">Transcription regulation</keyword>
<dbReference type="PANTHER" id="PTHR47424:SF9">
    <property type="entry name" value="TAH-2"/>
    <property type="match status" value="1"/>
</dbReference>
<dbReference type="PANTHER" id="PTHR47424">
    <property type="entry name" value="REGULATORY PROTEIN GAL4"/>
    <property type="match status" value="1"/>
</dbReference>
<keyword evidence="5" id="KW-0539">Nucleus</keyword>
<gene>
    <name evidence="8" type="ORF">ASPVEDRAFT_36024</name>
</gene>
<dbReference type="InterPro" id="IPR051127">
    <property type="entry name" value="Fungal_SecMet_Regulators"/>
</dbReference>
<dbReference type="SMART" id="SM00066">
    <property type="entry name" value="GAL4"/>
    <property type="match status" value="1"/>
</dbReference>
<evidence type="ECO:0000256" key="1">
    <source>
        <dbReference type="ARBA" id="ARBA00022723"/>
    </source>
</evidence>
<keyword evidence="1" id="KW-0479">Metal-binding</keyword>
<dbReference type="EMBL" id="KV878125">
    <property type="protein sequence ID" value="OJI96626.1"/>
    <property type="molecule type" value="Genomic_DNA"/>
</dbReference>
<dbReference type="GO" id="GO:0000981">
    <property type="term" value="F:DNA-binding transcription factor activity, RNA polymerase II-specific"/>
    <property type="evidence" value="ECO:0007669"/>
    <property type="project" value="InterPro"/>
</dbReference>
<proteinExistence type="predicted"/>
<dbReference type="SMART" id="SM00906">
    <property type="entry name" value="Fungal_trans"/>
    <property type="match status" value="1"/>
</dbReference>
<name>A0A1L9P554_ASPVE</name>
<dbReference type="AlphaFoldDB" id="A0A1L9P554"/>
<keyword evidence="9" id="KW-1185">Reference proteome</keyword>
<feature type="region of interest" description="Disordered" evidence="6">
    <location>
        <begin position="55"/>
        <end position="110"/>
    </location>
</feature>
<accession>A0A1L9P554</accession>
<evidence type="ECO:0000256" key="6">
    <source>
        <dbReference type="SAM" id="MobiDB-lite"/>
    </source>
</evidence>
<dbReference type="CDD" id="cd00067">
    <property type="entry name" value="GAL4"/>
    <property type="match status" value="1"/>
</dbReference>
<dbReference type="VEuPathDB" id="FungiDB:ASPVEDRAFT_36024"/>
<dbReference type="InterPro" id="IPR036864">
    <property type="entry name" value="Zn2-C6_fun-type_DNA-bd_sf"/>
</dbReference>
<dbReference type="CDD" id="cd12148">
    <property type="entry name" value="fungal_TF_MHR"/>
    <property type="match status" value="1"/>
</dbReference>
<keyword evidence="3" id="KW-0238">DNA-binding</keyword>
<dbReference type="STRING" id="1036611.A0A1L9P554"/>
<feature type="domain" description="Zn(2)-C6 fungal-type" evidence="7">
    <location>
        <begin position="17"/>
        <end position="47"/>
    </location>
</feature>
<evidence type="ECO:0000313" key="9">
    <source>
        <dbReference type="Proteomes" id="UP000184073"/>
    </source>
</evidence>
<evidence type="ECO:0000256" key="4">
    <source>
        <dbReference type="ARBA" id="ARBA00023163"/>
    </source>
</evidence>
<dbReference type="Pfam" id="PF04082">
    <property type="entry name" value="Fungal_trans"/>
    <property type="match status" value="1"/>
</dbReference>
<reference evidence="9" key="1">
    <citation type="journal article" date="2017" name="Genome Biol.">
        <title>Comparative genomics reveals high biological diversity and specific adaptations in the industrially and medically important fungal genus Aspergillus.</title>
        <authorList>
            <person name="de Vries R.P."/>
            <person name="Riley R."/>
            <person name="Wiebenga A."/>
            <person name="Aguilar-Osorio G."/>
            <person name="Amillis S."/>
            <person name="Uchima C.A."/>
            <person name="Anderluh G."/>
            <person name="Asadollahi M."/>
            <person name="Askin M."/>
            <person name="Barry K."/>
            <person name="Battaglia E."/>
            <person name="Bayram O."/>
            <person name="Benocci T."/>
            <person name="Braus-Stromeyer S.A."/>
            <person name="Caldana C."/>
            <person name="Canovas D."/>
            <person name="Cerqueira G.C."/>
            <person name="Chen F."/>
            <person name="Chen W."/>
            <person name="Choi C."/>
            <person name="Clum A."/>
            <person name="Dos Santos R.A."/>
            <person name="Damasio A.R."/>
            <person name="Diallinas G."/>
            <person name="Emri T."/>
            <person name="Fekete E."/>
            <person name="Flipphi M."/>
            <person name="Freyberg S."/>
            <person name="Gallo A."/>
            <person name="Gournas C."/>
            <person name="Habgood R."/>
            <person name="Hainaut M."/>
            <person name="Harispe M.L."/>
            <person name="Henrissat B."/>
            <person name="Hilden K.S."/>
            <person name="Hope R."/>
            <person name="Hossain A."/>
            <person name="Karabika E."/>
            <person name="Karaffa L."/>
            <person name="Karanyi Z."/>
            <person name="Krasevec N."/>
            <person name="Kuo A."/>
            <person name="Kusch H."/>
            <person name="LaButti K."/>
            <person name="Lagendijk E.L."/>
            <person name="Lapidus A."/>
            <person name="Levasseur A."/>
            <person name="Lindquist E."/>
            <person name="Lipzen A."/>
            <person name="Logrieco A.F."/>
            <person name="MacCabe A."/>
            <person name="Maekelae M.R."/>
            <person name="Malavazi I."/>
            <person name="Melin P."/>
            <person name="Meyer V."/>
            <person name="Mielnichuk N."/>
            <person name="Miskei M."/>
            <person name="Molnar A.P."/>
            <person name="Mule G."/>
            <person name="Ngan C.Y."/>
            <person name="Orejas M."/>
            <person name="Orosz E."/>
            <person name="Ouedraogo J.P."/>
            <person name="Overkamp K.M."/>
            <person name="Park H.-S."/>
            <person name="Perrone G."/>
            <person name="Piumi F."/>
            <person name="Punt P.J."/>
            <person name="Ram A.F."/>
            <person name="Ramon A."/>
            <person name="Rauscher S."/>
            <person name="Record E."/>
            <person name="Riano-Pachon D.M."/>
            <person name="Robert V."/>
            <person name="Roehrig J."/>
            <person name="Ruller R."/>
            <person name="Salamov A."/>
            <person name="Salih N.S."/>
            <person name="Samson R.A."/>
            <person name="Sandor E."/>
            <person name="Sanguinetti M."/>
            <person name="Schuetze T."/>
            <person name="Sepcic K."/>
            <person name="Shelest E."/>
            <person name="Sherlock G."/>
            <person name="Sophianopoulou V."/>
            <person name="Squina F.M."/>
            <person name="Sun H."/>
            <person name="Susca A."/>
            <person name="Todd R.B."/>
            <person name="Tsang A."/>
            <person name="Unkles S.E."/>
            <person name="van de Wiele N."/>
            <person name="van Rossen-Uffink D."/>
            <person name="Oliveira J.V."/>
            <person name="Vesth T.C."/>
            <person name="Visser J."/>
            <person name="Yu J.-H."/>
            <person name="Zhou M."/>
            <person name="Andersen M.R."/>
            <person name="Archer D.B."/>
            <person name="Baker S.E."/>
            <person name="Benoit I."/>
            <person name="Brakhage A.A."/>
            <person name="Braus G.H."/>
            <person name="Fischer R."/>
            <person name="Frisvad J.C."/>
            <person name="Goldman G.H."/>
            <person name="Houbraken J."/>
            <person name="Oakley B."/>
            <person name="Pocsi I."/>
            <person name="Scazzocchio C."/>
            <person name="Seiboth B."/>
            <person name="vanKuyk P.A."/>
            <person name="Wortman J."/>
            <person name="Dyer P.S."/>
            <person name="Grigoriev I.V."/>
        </authorList>
    </citation>
    <scope>NUCLEOTIDE SEQUENCE [LARGE SCALE GENOMIC DNA]</scope>
    <source>
        <strain evidence="9">CBS 583.65</strain>
    </source>
</reference>
<dbReference type="PROSITE" id="PS00463">
    <property type="entry name" value="ZN2_CY6_FUNGAL_1"/>
    <property type="match status" value="1"/>
</dbReference>
<organism evidence="8 9">
    <name type="scientific">Aspergillus versicolor CBS 583.65</name>
    <dbReference type="NCBI Taxonomy" id="1036611"/>
    <lineage>
        <taxon>Eukaryota</taxon>
        <taxon>Fungi</taxon>
        <taxon>Dikarya</taxon>
        <taxon>Ascomycota</taxon>
        <taxon>Pezizomycotina</taxon>
        <taxon>Eurotiomycetes</taxon>
        <taxon>Eurotiomycetidae</taxon>
        <taxon>Eurotiales</taxon>
        <taxon>Aspergillaceae</taxon>
        <taxon>Aspergillus</taxon>
        <taxon>Aspergillus subgen. Nidulantes</taxon>
    </lineage>
</organism>
<evidence type="ECO:0000313" key="8">
    <source>
        <dbReference type="EMBL" id="OJI96626.1"/>
    </source>
</evidence>
<evidence type="ECO:0000256" key="2">
    <source>
        <dbReference type="ARBA" id="ARBA00023015"/>
    </source>
</evidence>
<dbReference type="PROSITE" id="PS50048">
    <property type="entry name" value="ZN2_CY6_FUNGAL_2"/>
    <property type="match status" value="1"/>
</dbReference>
<dbReference type="RefSeq" id="XP_040662389.1">
    <property type="nucleotide sequence ID" value="XM_040811114.1"/>
</dbReference>
<keyword evidence="4" id="KW-0804">Transcription</keyword>
<feature type="compositionally biased region" description="Polar residues" evidence="6">
    <location>
        <begin position="55"/>
        <end position="66"/>
    </location>
</feature>
<dbReference type="Gene3D" id="4.10.240.10">
    <property type="entry name" value="Zn(2)-C6 fungal-type DNA-binding domain"/>
    <property type="match status" value="1"/>
</dbReference>
<evidence type="ECO:0000256" key="3">
    <source>
        <dbReference type="ARBA" id="ARBA00023125"/>
    </source>
</evidence>